<dbReference type="CDD" id="cd01949">
    <property type="entry name" value="GGDEF"/>
    <property type="match status" value="1"/>
</dbReference>
<dbReference type="NCBIfam" id="TIGR00229">
    <property type="entry name" value="sensory_box"/>
    <property type="match status" value="1"/>
</dbReference>
<evidence type="ECO:0000259" key="6">
    <source>
        <dbReference type="PROSITE" id="PS50887"/>
    </source>
</evidence>
<name>A0A845V0A2_9GAMM</name>
<dbReference type="Pfam" id="PF00072">
    <property type="entry name" value="Response_reg"/>
    <property type="match status" value="1"/>
</dbReference>
<dbReference type="Pfam" id="PF00990">
    <property type="entry name" value="GGDEF"/>
    <property type="match status" value="1"/>
</dbReference>
<comment type="caution">
    <text evidence="7">The sequence shown here is derived from an EMBL/GenBank/DDBJ whole genome shotgun (WGS) entry which is preliminary data.</text>
</comment>
<dbReference type="PROSITE" id="PS50110">
    <property type="entry name" value="RESPONSE_REGULATORY"/>
    <property type="match status" value="1"/>
</dbReference>
<dbReference type="PANTHER" id="PTHR44757:SF2">
    <property type="entry name" value="BIOFILM ARCHITECTURE MAINTENANCE PROTEIN MBAA"/>
    <property type="match status" value="1"/>
</dbReference>
<dbReference type="Gene3D" id="3.40.50.2300">
    <property type="match status" value="1"/>
</dbReference>
<dbReference type="InterPro" id="IPR000160">
    <property type="entry name" value="GGDEF_dom"/>
</dbReference>
<dbReference type="InterPro" id="IPR001633">
    <property type="entry name" value="EAL_dom"/>
</dbReference>
<dbReference type="InterPro" id="IPR035965">
    <property type="entry name" value="PAS-like_dom_sf"/>
</dbReference>
<dbReference type="InterPro" id="IPR043128">
    <property type="entry name" value="Rev_trsase/Diguanyl_cyclase"/>
</dbReference>
<dbReference type="Gene3D" id="3.30.70.270">
    <property type="match status" value="1"/>
</dbReference>
<evidence type="ECO:0000259" key="5">
    <source>
        <dbReference type="PROSITE" id="PS50883"/>
    </source>
</evidence>
<proteinExistence type="predicted"/>
<dbReference type="NCBIfam" id="TIGR00254">
    <property type="entry name" value="GGDEF"/>
    <property type="match status" value="1"/>
</dbReference>
<dbReference type="InterPro" id="IPR011006">
    <property type="entry name" value="CheY-like_superfamily"/>
</dbReference>
<dbReference type="CDD" id="cd00156">
    <property type="entry name" value="REC"/>
    <property type="match status" value="1"/>
</dbReference>
<evidence type="ECO:0000313" key="7">
    <source>
        <dbReference type="EMBL" id="NDY95630.1"/>
    </source>
</evidence>
<dbReference type="PROSITE" id="PS50113">
    <property type="entry name" value="PAC"/>
    <property type="match status" value="1"/>
</dbReference>
<dbReference type="SUPFAM" id="SSF55073">
    <property type="entry name" value="Nucleotide cyclase"/>
    <property type="match status" value="1"/>
</dbReference>
<feature type="domain" description="PAC" evidence="4">
    <location>
        <begin position="211"/>
        <end position="263"/>
    </location>
</feature>
<dbReference type="GO" id="GO:0000160">
    <property type="term" value="P:phosphorelay signal transduction system"/>
    <property type="evidence" value="ECO:0007669"/>
    <property type="project" value="InterPro"/>
</dbReference>
<protein>
    <submittedName>
        <fullName evidence="7">EAL domain-containing protein</fullName>
    </submittedName>
</protein>
<dbReference type="InterPro" id="IPR000014">
    <property type="entry name" value="PAS"/>
</dbReference>
<dbReference type="CDD" id="cd00130">
    <property type="entry name" value="PAS"/>
    <property type="match status" value="1"/>
</dbReference>
<dbReference type="Pfam" id="PF00563">
    <property type="entry name" value="EAL"/>
    <property type="match status" value="1"/>
</dbReference>
<feature type="domain" description="PAS" evidence="3">
    <location>
        <begin position="138"/>
        <end position="184"/>
    </location>
</feature>
<gene>
    <name evidence="7" type="ORF">G3I74_07815</name>
</gene>
<dbReference type="PANTHER" id="PTHR44757">
    <property type="entry name" value="DIGUANYLATE CYCLASE DGCP"/>
    <property type="match status" value="1"/>
</dbReference>
<feature type="domain" description="Response regulatory" evidence="2">
    <location>
        <begin position="8"/>
        <end position="124"/>
    </location>
</feature>
<evidence type="ECO:0000259" key="4">
    <source>
        <dbReference type="PROSITE" id="PS50113"/>
    </source>
</evidence>
<dbReference type="Pfam" id="PF13426">
    <property type="entry name" value="PAS_9"/>
    <property type="match status" value="1"/>
</dbReference>
<dbReference type="SUPFAM" id="SSF55785">
    <property type="entry name" value="PYP-like sensor domain (PAS domain)"/>
    <property type="match status" value="1"/>
</dbReference>
<dbReference type="SMART" id="SM00086">
    <property type="entry name" value="PAC"/>
    <property type="match status" value="1"/>
</dbReference>
<evidence type="ECO:0000259" key="3">
    <source>
        <dbReference type="PROSITE" id="PS50112"/>
    </source>
</evidence>
<organism evidence="7 8">
    <name type="scientific">Wenzhouxiangella limi</name>
    <dbReference type="NCBI Taxonomy" id="2707351"/>
    <lineage>
        <taxon>Bacteria</taxon>
        <taxon>Pseudomonadati</taxon>
        <taxon>Pseudomonadota</taxon>
        <taxon>Gammaproteobacteria</taxon>
        <taxon>Chromatiales</taxon>
        <taxon>Wenzhouxiangellaceae</taxon>
        <taxon>Wenzhouxiangella</taxon>
    </lineage>
</organism>
<dbReference type="SUPFAM" id="SSF52172">
    <property type="entry name" value="CheY-like"/>
    <property type="match status" value="1"/>
</dbReference>
<keyword evidence="8" id="KW-1185">Reference proteome</keyword>
<sequence length="700" mass="78401">MPTDAEFELLLIEDTEADALLIRRRLEQAGLSARTRRVDRMKALTAALDEQSWSALLYDYTVPGLHFDDTIELLRARCPEIPIILVSGTVSEEMAVKLLQYGLNDFVLKDNLLRLPSVIRRAVDNAGERARRKTAESELRKLAMVVEQSPTSIVITNTVPAIEYVNQAFIDNTGYSRAEVLGSNPSILNQGLTPAGTYTDLWETLSRGEVWKGEFRNTRKDGSTYMEMATIAPIRDPGGEITHYVAVKSDVTDLRRSESRVHQLANFDDLTGLPNRSLLLDRLEQAARSSQRTARHGMILALDIDGFKFINDIHGYQVGNQVLISIAERLRETLTDDSTIARIGGNRFAIVVENLSRRRDQAAAQAHDLAELIHEELQIPHVVEQAEASIRHATTMGLYLITSEREEADRLLNKAEIALQRARDDARNTWRFFNSEMQTLVESRARIEAGLHEALEQDHLNLFFQSQFDARGRLTGAEGLIRWNRPGEGRIPPDQFIPLAEETGLILPIGSWVLDTACQCLKTWSTNPRTQGLHLSINVSARQFHQPRFIDLLLEALDQYQISPGRLSLELTESVVLNDLSQTEQRMLAVRDLGIGLALDDFGTGFSSLSYLKHLPFDTLKIDRSFVSDMIATASSAAIIRATIAMGHALGLTVIAEGVETQEEWALLKDFGCDAFQGFLFARPVSNEEWKPTDFSVKQA</sequence>
<dbReference type="RefSeq" id="WP_164211025.1">
    <property type="nucleotide sequence ID" value="NZ_JAAGSC010000040.1"/>
</dbReference>
<dbReference type="EMBL" id="JAAGSC010000040">
    <property type="protein sequence ID" value="NDY95630.1"/>
    <property type="molecule type" value="Genomic_DNA"/>
</dbReference>
<reference evidence="7 8" key="1">
    <citation type="submission" date="2020-02" db="EMBL/GenBank/DDBJ databases">
        <authorList>
            <person name="Zhang X.-Y."/>
        </authorList>
    </citation>
    <scope>NUCLEOTIDE SEQUENCE [LARGE SCALE GENOMIC DNA]</scope>
    <source>
        <strain evidence="7 8">C33</strain>
    </source>
</reference>
<dbReference type="CDD" id="cd01948">
    <property type="entry name" value="EAL"/>
    <property type="match status" value="1"/>
</dbReference>
<dbReference type="SMART" id="SM00448">
    <property type="entry name" value="REC"/>
    <property type="match status" value="1"/>
</dbReference>
<evidence type="ECO:0000313" key="8">
    <source>
        <dbReference type="Proteomes" id="UP000484885"/>
    </source>
</evidence>
<accession>A0A845V0A2</accession>
<dbReference type="InterPro" id="IPR001610">
    <property type="entry name" value="PAC"/>
</dbReference>
<dbReference type="InterPro" id="IPR000700">
    <property type="entry name" value="PAS-assoc_C"/>
</dbReference>
<feature type="modified residue" description="4-aspartylphosphate" evidence="1">
    <location>
        <position position="59"/>
    </location>
</feature>
<dbReference type="SMART" id="SM00267">
    <property type="entry name" value="GGDEF"/>
    <property type="match status" value="1"/>
</dbReference>
<dbReference type="InterPro" id="IPR001789">
    <property type="entry name" value="Sig_transdc_resp-reg_receiver"/>
</dbReference>
<dbReference type="PROSITE" id="PS50883">
    <property type="entry name" value="EAL"/>
    <property type="match status" value="1"/>
</dbReference>
<dbReference type="SMART" id="SM00052">
    <property type="entry name" value="EAL"/>
    <property type="match status" value="1"/>
</dbReference>
<dbReference type="AlphaFoldDB" id="A0A845V0A2"/>
<dbReference type="InterPro" id="IPR029787">
    <property type="entry name" value="Nucleotide_cyclase"/>
</dbReference>
<dbReference type="PROSITE" id="PS50887">
    <property type="entry name" value="GGDEF"/>
    <property type="match status" value="1"/>
</dbReference>
<feature type="domain" description="EAL" evidence="5">
    <location>
        <begin position="444"/>
        <end position="698"/>
    </location>
</feature>
<dbReference type="Gene3D" id="3.30.450.20">
    <property type="entry name" value="PAS domain"/>
    <property type="match status" value="1"/>
</dbReference>
<dbReference type="InterPro" id="IPR035919">
    <property type="entry name" value="EAL_sf"/>
</dbReference>
<evidence type="ECO:0000256" key="1">
    <source>
        <dbReference type="PROSITE-ProRule" id="PRU00169"/>
    </source>
</evidence>
<keyword evidence="1" id="KW-0597">Phosphoprotein</keyword>
<dbReference type="InterPro" id="IPR052155">
    <property type="entry name" value="Biofilm_reg_signaling"/>
</dbReference>
<feature type="domain" description="GGDEF" evidence="6">
    <location>
        <begin position="295"/>
        <end position="435"/>
    </location>
</feature>
<dbReference type="SUPFAM" id="SSF141868">
    <property type="entry name" value="EAL domain-like"/>
    <property type="match status" value="1"/>
</dbReference>
<evidence type="ECO:0000259" key="2">
    <source>
        <dbReference type="PROSITE" id="PS50110"/>
    </source>
</evidence>
<dbReference type="PROSITE" id="PS50112">
    <property type="entry name" value="PAS"/>
    <property type="match status" value="1"/>
</dbReference>
<dbReference type="Gene3D" id="3.20.20.450">
    <property type="entry name" value="EAL domain"/>
    <property type="match status" value="1"/>
</dbReference>
<dbReference type="Proteomes" id="UP000484885">
    <property type="component" value="Unassembled WGS sequence"/>
</dbReference>